<dbReference type="Gene3D" id="1.10.10.2840">
    <property type="entry name" value="PucR C-terminal helix-turn-helix domain"/>
    <property type="match status" value="1"/>
</dbReference>
<dbReference type="InterPro" id="IPR051448">
    <property type="entry name" value="CdaR-like_regulators"/>
</dbReference>
<evidence type="ECO:0000313" key="3">
    <source>
        <dbReference type="EMBL" id="KSU89584.1"/>
    </source>
</evidence>
<evidence type="ECO:0000313" key="4">
    <source>
        <dbReference type="Proteomes" id="UP000053681"/>
    </source>
</evidence>
<dbReference type="InterPro" id="IPR025736">
    <property type="entry name" value="PucR_C-HTH_dom"/>
</dbReference>
<dbReference type="Pfam" id="PF07905">
    <property type="entry name" value="PucR"/>
    <property type="match status" value="1"/>
</dbReference>
<dbReference type="InterPro" id="IPR012914">
    <property type="entry name" value="PucR_dom"/>
</dbReference>
<feature type="domain" description="Purine catabolism PurC-like" evidence="1">
    <location>
        <begin position="9"/>
        <end position="127"/>
    </location>
</feature>
<evidence type="ECO:0000259" key="1">
    <source>
        <dbReference type="Pfam" id="PF07905"/>
    </source>
</evidence>
<keyword evidence="4" id="KW-1185">Reference proteome</keyword>
<protein>
    <submittedName>
        <fullName evidence="3">PucR family transcriptional regulator</fullName>
    </submittedName>
</protein>
<dbReference type="Pfam" id="PF13556">
    <property type="entry name" value="HTH_30"/>
    <property type="match status" value="1"/>
</dbReference>
<dbReference type="Proteomes" id="UP000053681">
    <property type="component" value="Unassembled WGS sequence"/>
</dbReference>
<sequence>MKSYLTINEVLKRKHFNSCEVITGKVGLTNRVKWVHVMEVTRVNELLKGNELILSTGVGWKEDNELCLSFLKQLIECQASGLCIELGTYTSQIPQNVIEFANEHEFPIILFHEEVPFVEITQDLHALLVNQQYLMISNLENYSQQLNQMLLSVNDPKDILQHLCESTGLLAGLRIHSEVTLFPACLDLPQQQLLQHHITKQKKNQSSFFTHSIQLLGESYAELYILSTNDFFTELEMLTVDRTATALAQHFLRDLYVEEKKRVQETEWMVQWINGEISSSQITHCLQEVLHDFPIQGGTVICCQCIQDVKLDHTYLKLTIRAIFEQEGFHLLILEKKRELVLVVLNKRQVTTWRERLERSLNRWINHVDLQEVNKSLAVQLIGVGQFNRRLDHIYKGYETARKTVSIQMTLHNQVKNHICFYEDLHMYRIISLVNEQRELQEVVMEYLQPVLEYDRKFNAKLFETLKVYLACNGSKQETAKRLYIVRQTLYHRIEKLEKLLGSDFMAHEKRMAIEFMIMTYDYLFALNVSTTAIDELEKASLT</sequence>
<name>A0A0V8JSF0_9BACI</name>
<dbReference type="PANTHER" id="PTHR33744">
    <property type="entry name" value="CARBOHYDRATE DIACID REGULATOR"/>
    <property type="match status" value="1"/>
</dbReference>
<comment type="caution">
    <text evidence="3">The sequence shown here is derived from an EMBL/GenBank/DDBJ whole genome shotgun (WGS) entry which is preliminary data.</text>
</comment>
<accession>A0A0V8JSF0</accession>
<proteinExistence type="predicted"/>
<gene>
    <name evidence="3" type="ORF">AS180_01905</name>
</gene>
<dbReference type="EMBL" id="LNQP01000004">
    <property type="protein sequence ID" value="KSU89584.1"/>
    <property type="molecule type" value="Genomic_DNA"/>
</dbReference>
<reference evidence="3 4" key="1">
    <citation type="submission" date="2015-11" db="EMBL/GenBank/DDBJ databases">
        <title>Bacillus caseinolyticus sp nov.</title>
        <authorList>
            <person name="Dastager S.G."/>
            <person name="Mawlankar R."/>
        </authorList>
    </citation>
    <scope>NUCLEOTIDE SEQUENCE [LARGE SCALE GENOMIC DNA]</scope>
    <source>
        <strain evidence="3 4">SGD-V-76</strain>
    </source>
</reference>
<dbReference type="PANTHER" id="PTHR33744:SF1">
    <property type="entry name" value="DNA-BINDING TRANSCRIPTIONAL ACTIVATOR ADER"/>
    <property type="match status" value="1"/>
</dbReference>
<feature type="domain" description="PucR C-terminal helix-turn-helix" evidence="2">
    <location>
        <begin position="462"/>
        <end position="516"/>
    </location>
</feature>
<organism evidence="3 4">
    <name type="scientific">Priestia veravalensis</name>
    <dbReference type="NCBI Taxonomy" id="1414648"/>
    <lineage>
        <taxon>Bacteria</taxon>
        <taxon>Bacillati</taxon>
        <taxon>Bacillota</taxon>
        <taxon>Bacilli</taxon>
        <taxon>Bacillales</taxon>
        <taxon>Bacillaceae</taxon>
        <taxon>Priestia</taxon>
    </lineage>
</organism>
<evidence type="ECO:0000259" key="2">
    <source>
        <dbReference type="Pfam" id="PF13556"/>
    </source>
</evidence>
<dbReference type="InterPro" id="IPR042070">
    <property type="entry name" value="PucR_C-HTH_sf"/>
</dbReference>
<dbReference type="AlphaFoldDB" id="A0A0V8JSF0"/>